<evidence type="ECO:0000313" key="1">
    <source>
        <dbReference type="EMBL" id="RSL83381.1"/>
    </source>
</evidence>
<comment type="caution">
    <text evidence="1">The sequence shown here is derived from an EMBL/GenBank/DDBJ whole genome shotgun (WGS) entry which is preliminary data.</text>
</comment>
<dbReference type="AlphaFoldDB" id="A0A428S0L8"/>
<keyword evidence="2" id="KW-1185">Reference proteome</keyword>
<dbReference type="EMBL" id="NKCK01000381">
    <property type="protein sequence ID" value="RSL83381.1"/>
    <property type="molecule type" value="Genomic_DNA"/>
</dbReference>
<dbReference type="Proteomes" id="UP000287144">
    <property type="component" value="Unassembled WGS sequence"/>
</dbReference>
<reference evidence="1 2" key="1">
    <citation type="submission" date="2017-06" db="EMBL/GenBank/DDBJ databases">
        <title>Comparative genomic analysis of Ambrosia Fusariam Clade fungi.</title>
        <authorList>
            <person name="Stajich J.E."/>
            <person name="Carrillo J."/>
            <person name="Kijimoto T."/>
            <person name="Eskalen A."/>
            <person name="O'Donnell K."/>
            <person name="Kasson M."/>
        </authorList>
    </citation>
    <scope>NUCLEOTIDE SEQUENCE [LARGE SCALE GENOMIC DNA]</scope>
    <source>
        <strain evidence="1 2">NRRL62579</strain>
    </source>
</reference>
<accession>A0A428S0L8</accession>
<protein>
    <submittedName>
        <fullName evidence="1">Uncharacterized protein</fullName>
    </submittedName>
</protein>
<name>A0A428S0L8_9HYPO</name>
<organism evidence="1 2">
    <name type="scientific">Fusarium oligoseptatum</name>
    <dbReference type="NCBI Taxonomy" id="2604345"/>
    <lineage>
        <taxon>Eukaryota</taxon>
        <taxon>Fungi</taxon>
        <taxon>Dikarya</taxon>
        <taxon>Ascomycota</taxon>
        <taxon>Pezizomycotina</taxon>
        <taxon>Sordariomycetes</taxon>
        <taxon>Hypocreomycetidae</taxon>
        <taxon>Hypocreales</taxon>
        <taxon>Nectriaceae</taxon>
        <taxon>Fusarium</taxon>
        <taxon>Fusarium solani species complex</taxon>
    </lineage>
</organism>
<proteinExistence type="predicted"/>
<evidence type="ECO:0000313" key="2">
    <source>
        <dbReference type="Proteomes" id="UP000287144"/>
    </source>
</evidence>
<gene>
    <name evidence="1" type="ORF">CEP52_016724</name>
</gene>
<sequence length="165" mass="18611">MLATHFQICSTGAKFAAPAATGIFAGAMPYGYLEVMSPTGRHALVMKNWTTTVQRVTTLNPQKRKNARGRTRHGQMIKQSFNAMTIAMMHRGLHPLRTGEVATPESDREKQEVVGIRRPSGLFRKLYSAGRSISEPQARYWEQHVLDYLIIRNQLNVPVQLSIFD</sequence>